<sequence length="223" mass="23251">MFVLMVRDEWRHLRRNRLLKVVLALLVCLMPVTLVASGTLASRLVPVAVIMLVYLSALTMGAMIATSLIADVQQGIPVLYAVRPIPRTSFPLARAAGQASALLAATGLGLAGLFLVNEGVVKAPLAWGPILRGLVLLRVPGVLLAVACGTLIGVASRGLAAGIAGFLVLANLLAILMPILSERLVRWTGCPAARADGVQAGLTALVAVLLLAGALRTYARRSI</sequence>
<keyword evidence="3" id="KW-1185">Reference proteome</keyword>
<gene>
    <name evidence="2" type="ORF">METESE_31530</name>
</gene>
<organism evidence="2 3">
    <name type="scientific">Mesoterricola sediminis</name>
    <dbReference type="NCBI Taxonomy" id="2927980"/>
    <lineage>
        <taxon>Bacteria</taxon>
        <taxon>Pseudomonadati</taxon>
        <taxon>Acidobacteriota</taxon>
        <taxon>Holophagae</taxon>
        <taxon>Holophagales</taxon>
        <taxon>Holophagaceae</taxon>
        <taxon>Mesoterricola</taxon>
    </lineage>
</organism>
<name>A0AA48H1C5_9BACT</name>
<evidence type="ECO:0000256" key="1">
    <source>
        <dbReference type="SAM" id="Phobius"/>
    </source>
</evidence>
<feature type="transmembrane region" description="Helical" evidence="1">
    <location>
        <begin position="159"/>
        <end position="180"/>
    </location>
</feature>
<dbReference type="KEGG" id="msea:METESE_31530"/>
<dbReference type="Proteomes" id="UP001228113">
    <property type="component" value="Chromosome"/>
</dbReference>
<dbReference type="EMBL" id="AP027081">
    <property type="protein sequence ID" value="BDU78195.1"/>
    <property type="molecule type" value="Genomic_DNA"/>
</dbReference>
<protein>
    <submittedName>
        <fullName evidence="2">Uncharacterized protein</fullName>
    </submittedName>
</protein>
<feature type="transmembrane region" description="Helical" evidence="1">
    <location>
        <begin position="200"/>
        <end position="219"/>
    </location>
</feature>
<feature type="transmembrane region" description="Helical" evidence="1">
    <location>
        <begin position="135"/>
        <end position="152"/>
    </location>
</feature>
<keyword evidence="1" id="KW-0472">Membrane</keyword>
<reference evidence="2" key="1">
    <citation type="journal article" date="2023" name="Int. J. Syst. Evol. Microbiol.">
        <title>Mesoterricola silvestris gen. nov., sp. nov., Mesoterricola sediminis sp. nov., Geothrix oryzae sp. nov., Geothrix edaphica sp. nov., Geothrix rubra sp. nov., and Geothrix limicola sp. nov., six novel members of Acidobacteriota isolated from soils.</title>
        <authorList>
            <person name="Itoh H."/>
            <person name="Sugisawa Y."/>
            <person name="Mise K."/>
            <person name="Xu Z."/>
            <person name="Kuniyasu M."/>
            <person name="Ushijima N."/>
            <person name="Kawano K."/>
            <person name="Kobayashi E."/>
            <person name="Shiratori Y."/>
            <person name="Masuda Y."/>
            <person name="Senoo K."/>
        </authorList>
    </citation>
    <scope>NUCLEOTIDE SEQUENCE</scope>
    <source>
        <strain evidence="2">W786</strain>
    </source>
</reference>
<evidence type="ECO:0000313" key="3">
    <source>
        <dbReference type="Proteomes" id="UP001228113"/>
    </source>
</evidence>
<keyword evidence="1" id="KW-0812">Transmembrane</keyword>
<dbReference type="AlphaFoldDB" id="A0AA48H1C5"/>
<feature type="transmembrane region" description="Helical" evidence="1">
    <location>
        <begin position="47"/>
        <end position="70"/>
    </location>
</feature>
<evidence type="ECO:0000313" key="2">
    <source>
        <dbReference type="EMBL" id="BDU78195.1"/>
    </source>
</evidence>
<accession>A0AA48H1C5</accession>
<keyword evidence="1" id="KW-1133">Transmembrane helix</keyword>
<proteinExistence type="predicted"/>
<feature type="transmembrane region" description="Helical" evidence="1">
    <location>
        <begin position="91"/>
        <end position="115"/>
    </location>
</feature>